<name>A0ABN7UJZ4_GIGMA</name>
<sequence>MSDMNIERTSINLPEEAIVKYNDNNLIFTSQYNTEGTYINLPEEAIIEYNNISLAFVSKYSIRTCTNLFEEAMVEYNHISPSIISHYNINGTCINLSEEGIVEYKNANLIFVSNENAHFSLSDEGSNILTPVPIFYSINSKVAYTNSPQETMDKNNENNLGSLFDKANYKNVDIDTYNKNINIEFVNLIEAYLSNIHERKKEYQAQQAIDFENNNNDDNSNKENTSISIKLKNPLKVFTKGRPKLSAHCNDNIVNQQKAKDLTHNKQRRDYYCSYYKNKGHNVATCPEKDKDI</sequence>
<protein>
    <submittedName>
        <fullName evidence="1">37819_t:CDS:1</fullName>
    </submittedName>
</protein>
<organism evidence="1 2">
    <name type="scientific">Gigaspora margarita</name>
    <dbReference type="NCBI Taxonomy" id="4874"/>
    <lineage>
        <taxon>Eukaryota</taxon>
        <taxon>Fungi</taxon>
        <taxon>Fungi incertae sedis</taxon>
        <taxon>Mucoromycota</taxon>
        <taxon>Glomeromycotina</taxon>
        <taxon>Glomeromycetes</taxon>
        <taxon>Diversisporales</taxon>
        <taxon>Gigasporaceae</taxon>
        <taxon>Gigaspora</taxon>
    </lineage>
</organism>
<accession>A0ABN7UJZ4</accession>
<dbReference type="Proteomes" id="UP000789901">
    <property type="component" value="Unassembled WGS sequence"/>
</dbReference>
<proteinExistence type="predicted"/>
<keyword evidence="2" id="KW-1185">Reference proteome</keyword>
<dbReference type="EMBL" id="CAJVQB010003715">
    <property type="protein sequence ID" value="CAG8615750.1"/>
    <property type="molecule type" value="Genomic_DNA"/>
</dbReference>
<gene>
    <name evidence="1" type="ORF">GMARGA_LOCUS7584</name>
</gene>
<evidence type="ECO:0000313" key="2">
    <source>
        <dbReference type="Proteomes" id="UP000789901"/>
    </source>
</evidence>
<evidence type="ECO:0000313" key="1">
    <source>
        <dbReference type="EMBL" id="CAG8615750.1"/>
    </source>
</evidence>
<reference evidence="1 2" key="1">
    <citation type="submission" date="2021-06" db="EMBL/GenBank/DDBJ databases">
        <authorList>
            <person name="Kallberg Y."/>
            <person name="Tangrot J."/>
            <person name="Rosling A."/>
        </authorList>
    </citation>
    <scope>NUCLEOTIDE SEQUENCE [LARGE SCALE GENOMIC DNA]</scope>
    <source>
        <strain evidence="1 2">120-4 pot B 10/14</strain>
    </source>
</reference>
<comment type="caution">
    <text evidence="1">The sequence shown here is derived from an EMBL/GenBank/DDBJ whole genome shotgun (WGS) entry which is preliminary data.</text>
</comment>